<comment type="caution">
    <text evidence="2">The sequence shown here is derived from an EMBL/GenBank/DDBJ whole genome shotgun (WGS) entry which is preliminary data.</text>
</comment>
<dbReference type="EMBL" id="AUSU01001051">
    <property type="protein sequence ID" value="EPS71931.1"/>
    <property type="molecule type" value="Genomic_DNA"/>
</dbReference>
<gene>
    <name evidence="2" type="ORF">M569_02827</name>
</gene>
<feature type="non-terminal residue" evidence="2">
    <location>
        <position position="54"/>
    </location>
</feature>
<dbReference type="PANTHER" id="PTHR33780">
    <property type="entry name" value="EXPRESSED PROTEIN"/>
    <property type="match status" value="1"/>
</dbReference>
<accession>S8D3F4</accession>
<protein>
    <submittedName>
        <fullName evidence="2">Uncharacterized protein</fullName>
    </submittedName>
</protein>
<proteinExistence type="predicted"/>
<reference evidence="2 3" key="1">
    <citation type="journal article" date="2013" name="BMC Genomics">
        <title>The miniature genome of a carnivorous plant Genlisea aurea contains a low number of genes and short non-coding sequences.</title>
        <authorList>
            <person name="Leushkin E.V."/>
            <person name="Sutormin R.A."/>
            <person name="Nabieva E.R."/>
            <person name="Penin A.A."/>
            <person name="Kondrashov A.S."/>
            <person name="Logacheva M.D."/>
        </authorList>
    </citation>
    <scope>NUCLEOTIDE SEQUENCE [LARGE SCALE GENOMIC DNA]</scope>
</reference>
<name>S8D3F4_9LAMI</name>
<feature type="non-terminal residue" evidence="2">
    <location>
        <position position="1"/>
    </location>
</feature>
<feature type="transmembrane region" description="Helical" evidence="1">
    <location>
        <begin position="6"/>
        <end position="25"/>
    </location>
</feature>
<dbReference type="PANTHER" id="PTHR33780:SF3">
    <property type="entry name" value="EXPRESSED PROTEIN"/>
    <property type="match status" value="1"/>
</dbReference>
<dbReference type="AlphaFoldDB" id="S8D3F4"/>
<keyword evidence="3" id="KW-1185">Reference proteome</keyword>
<evidence type="ECO:0000313" key="2">
    <source>
        <dbReference type="EMBL" id="EPS71931.1"/>
    </source>
</evidence>
<evidence type="ECO:0000313" key="3">
    <source>
        <dbReference type="Proteomes" id="UP000015453"/>
    </source>
</evidence>
<keyword evidence="1" id="KW-0812">Transmembrane</keyword>
<evidence type="ECO:0000256" key="1">
    <source>
        <dbReference type="SAM" id="Phobius"/>
    </source>
</evidence>
<keyword evidence="1" id="KW-1133">Transmembrane helix</keyword>
<dbReference type="OrthoDB" id="1929682at2759"/>
<sequence>VAAVMVAAGVVILSAFCALFLYRLWRKKKREEQNARLLKLFEQDNDYLKSELGI</sequence>
<organism evidence="2 3">
    <name type="scientific">Genlisea aurea</name>
    <dbReference type="NCBI Taxonomy" id="192259"/>
    <lineage>
        <taxon>Eukaryota</taxon>
        <taxon>Viridiplantae</taxon>
        <taxon>Streptophyta</taxon>
        <taxon>Embryophyta</taxon>
        <taxon>Tracheophyta</taxon>
        <taxon>Spermatophyta</taxon>
        <taxon>Magnoliopsida</taxon>
        <taxon>eudicotyledons</taxon>
        <taxon>Gunneridae</taxon>
        <taxon>Pentapetalae</taxon>
        <taxon>asterids</taxon>
        <taxon>lamiids</taxon>
        <taxon>Lamiales</taxon>
        <taxon>Lentibulariaceae</taxon>
        <taxon>Genlisea</taxon>
    </lineage>
</organism>
<keyword evidence="1" id="KW-0472">Membrane</keyword>
<dbReference type="Proteomes" id="UP000015453">
    <property type="component" value="Unassembled WGS sequence"/>
</dbReference>